<keyword evidence="6" id="KW-0547">Nucleotide-binding</keyword>
<comment type="caution">
    <text evidence="12">The sequence shown here is derived from an EMBL/GenBank/DDBJ whole genome shotgun (WGS) entry which is preliminary data.</text>
</comment>
<evidence type="ECO:0000256" key="9">
    <source>
        <dbReference type="ARBA" id="ARBA00023136"/>
    </source>
</evidence>
<dbReference type="PROSITE" id="PS00211">
    <property type="entry name" value="ABC_TRANSPORTER_1"/>
    <property type="match status" value="1"/>
</dbReference>
<keyword evidence="8" id="KW-1278">Translocase</keyword>
<dbReference type="InterPro" id="IPR003593">
    <property type="entry name" value="AAA+_ATPase"/>
</dbReference>
<keyword evidence="9" id="KW-0472">Membrane</keyword>
<dbReference type="InterPro" id="IPR027417">
    <property type="entry name" value="P-loop_NTPase"/>
</dbReference>
<evidence type="ECO:0000313" key="13">
    <source>
        <dbReference type="Proteomes" id="UP001078443"/>
    </source>
</evidence>
<dbReference type="InterPro" id="IPR017871">
    <property type="entry name" value="ABC_transporter-like_CS"/>
</dbReference>
<dbReference type="Pfam" id="PF00005">
    <property type="entry name" value="ABC_tran"/>
    <property type="match status" value="2"/>
</dbReference>
<dbReference type="SMART" id="SM00382">
    <property type="entry name" value="AAA"/>
    <property type="match status" value="2"/>
</dbReference>
<organism evidence="12 13">
    <name type="scientific">Clostridium aestuarii</name>
    <dbReference type="NCBI Taxonomy" id="338193"/>
    <lineage>
        <taxon>Bacteria</taxon>
        <taxon>Bacillati</taxon>
        <taxon>Bacillota</taxon>
        <taxon>Clostridia</taxon>
        <taxon>Eubacteriales</taxon>
        <taxon>Clostridiaceae</taxon>
        <taxon>Clostridium</taxon>
    </lineage>
</organism>
<comment type="similarity">
    <text evidence="2">Belongs to the ABC transporter superfamily.</text>
</comment>
<dbReference type="InterPro" id="IPR003439">
    <property type="entry name" value="ABC_transporter-like_ATP-bd"/>
</dbReference>
<feature type="domain" description="ABC transporter" evidence="11">
    <location>
        <begin position="266"/>
        <end position="486"/>
    </location>
</feature>
<evidence type="ECO:0000256" key="10">
    <source>
        <dbReference type="ARBA" id="ARBA00025157"/>
    </source>
</evidence>
<keyword evidence="3" id="KW-0813">Transport</keyword>
<gene>
    <name evidence="12" type="ORF">OW763_05550</name>
</gene>
<dbReference type="SUPFAM" id="SSF52540">
    <property type="entry name" value="P-loop containing nucleoside triphosphate hydrolases"/>
    <property type="match status" value="2"/>
</dbReference>
<evidence type="ECO:0000256" key="8">
    <source>
        <dbReference type="ARBA" id="ARBA00022967"/>
    </source>
</evidence>
<keyword evidence="7 12" id="KW-0067">ATP-binding</keyword>
<evidence type="ECO:0000256" key="5">
    <source>
        <dbReference type="ARBA" id="ARBA00022737"/>
    </source>
</evidence>
<evidence type="ECO:0000313" key="12">
    <source>
        <dbReference type="EMBL" id="MCY6483813.1"/>
    </source>
</evidence>
<comment type="function">
    <text evidence="10">Probably part of an ABC transporter complex. Responsible for energy coupling to the transport system.</text>
</comment>
<keyword evidence="5" id="KW-0677">Repeat</keyword>
<sequence length="489" mass="54583">MENKISIKNVTFSYQGTVNQLKKIDFDVKKGECVVLIGKSGCGKSSLTRTINGLIPSFYQGDLHGNIFIGNRKVNDLSSWEVGRLTGNVFQDPRSQFFANEVGGEVAFGCENLGLSHDEIVDRVNKSAKDLQIQDILEESIYTLSYGMRQKVAIASAKAVDPDIYILDEPSANLDIQSTKLLGEMIEYLKKLDKTIIIVEHRLYYLNGIADTYVLMNEGRIVKKFSQNEINNMGTLELKNMGLRAIDLKSIELPKKEVSNIKTVSFRVSNITKNIGKKQILKDINFSFDTNEIIALVGKNGAGKSTLGKIVAGIVKESNGNIILSEKSLKPKQRISEIWYIPQDLDSQLFGEDLLDELMTGLKVDENLKYKAQKILLELDLQRYKDRHPSTLSGGQKQRLALGVAIMHGAKVIVLDEPTSGLDGSNMMRVSKVIRNMNKSGTKFLIISHDAEFILNACDRIIKLDEGKVVEDYYLNLSSTLLLLQSMGY</sequence>
<evidence type="ECO:0000256" key="6">
    <source>
        <dbReference type="ARBA" id="ARBA00022741"/>
    </source>
</evidence>
<dbReference type="PANTHER" id="PTHR43553">
    <property type="entry name" value="HEAVY METAL TRANSPORTER"/>
    <property type="match status" value="1"/>
</dbReference>
<dbReference type="InterPro" id="IPR050095">
    <property type="entry name" value="ECF_ABC_transporter_ATP-bd"/>
</dbReference>
<dbReference type="CDD" id="cd03225">
    <property type="entry name" value="ABC_cobalt_CbiO_domain1"/>
    <property type="match status" value="1"/>
</dbReference>
<name>A0ABT4CXU9_9CLOT</name>
<dbReference type="PANTHER" id="PTHR43553:SF23">
    <property type="entry name" value="ABC TRANSPORTER ATP-BINDING COMPONENT"/>
    <property type="match status" value="1"/>
</dbReference>
<evidence type="ECO:0000259" key="11">
    <source>
        <dbReference type="PROSITE" id="PS50893"/>
    </source>
</evidence>
<reference evidence="12" key="1">
    <citation type="submission" date="2022-12" db="EMBL/GenBank/DDBJ databases">
        <authorList>
            <person name="Wang J."/>
        </authorList>
    </citation>
    <scope>NUCLEOTIDE SEQUENCE</scope>
    <source>
        <strain evidence="12">HY-45-18</strain>
    </source>
</reference>
<proteinExistence type="inferred from homology"/>
<keyword evidence="4" id="KW-1003">Cell membrane</keyword>
<evidence type="ECO:0000256" key="2">
    <source>
        <dbReference type="ARBA" id="ARBA00005417"/>
    </source>
</evidence>
<dbReference type="PROSITE" id="PS50893">
    <property type="entry name" value="ABC_TRANSPORTER_2"/>
    <property type="match status" value="2"/>
</dbReference>
<evidence type="ECO:0000256" key="1">
    <source>
        <dbReference type="ARBA" id="ARBA00004202"/>
    </source>
</evidence>
<dbReference type="InterPro" id="IPR015856">
    <property type="entry name" value="ABC_transpr_CbiO/EcfA_su"/>
</dbReference>
<accession>A0ABT4CXU9</accession>
<comment type="subcellular location">
    <subcellularLocation>
        <location evidence="1">Cell membrane</location>
        <topology evidence="1">Peripheral membrane protein</topology>
    </subcellularLocation>
</comment>
<dbReference type="RefSeq" id="WP_268040088.1">
    <property type="nucleotide sequence ID" value="NZ_JAPQER010000002.1"/>
</dbReference>
<evidence type="ECO:0000256" key="3">
    <source>
        <dbReference type="ARBA" id="ARBA00022448"/>
    </source>
</evidence>
<dbReference type="Proteomes" id="UP001078443">
    <property type="component" value="Unassembled WGS sequence"/>
</dbReference>
<evidence type="ECO:0000256" key="7">
    <source>
        <dbReference type="ARBA" id="ARBA00022840"/>
    </source>
</evidence>
<feature type="domain" description="ABC transporter" evidence="11">
    <location>
        <begin position="5"/>
        <end position="243"/>
    </location>
</feature>
<dbReference type="EMBL" id="JAPQER010000002">
    <property type="protein sequence ID" value="MCY6483813.1"/>
    <property type="molecule type" value="Genomic_DNA"/>
</dbReference>
<protein>
    <submittedName>
        <fullName evidence="12">ABC transporter ATP-binding protein</fullName>
    </submittedName>
</protein>
<dbReference type="GO" id="GO:0005524">
    <property type="term" value="F:ATP binding"/>
    <property type="evidence" value="ECO:0007669"/>
    <property type="project" value="UniProtKB-KW"/>
</dbReference>
<evidence type="ECO:0000256" key="4">
    <source>
        <dbReference type="ARBA" id="ARBA00022475"/>
    </source>
</evidence>
<dbReference type="Gene3D" id="3.40.50.300">
    <property type="entry name" value="P-loop containing nucleotide triphosphate hydrolases"/>
    <property type="match status" value="2"/>
</dbReference>
<keyword evidence="13" id="KW-1185">Reference proteome</keyword>